<dbReference type="RefSeq" id="WP_100002242.1">
    <property type="nucleotide sequence ID" value="NZ_CP017942.1"/>
</dbReference>
<gene>
    <name evidence="4" type="ORF">B5P45_07430</name>
</gene>
<evidence type="ECO:0000259" key="3">
    <source>
        <dbReference type="PROSITE" id="PS50977"/>
    </source>
</evidence>
<dbReference type="InterPro" id="IPR039536">
    <property type="entry name" value="TetR_C_Proteobacteria"/>
</dbReference>
<dbReference type="PROSITE" id="PS50977">
    <property type="entry name" value="HTH_TETR_2"/>
    <property type="match status" value="1"/>
</dbReference>
<proteinExistence type="predicted"/>
<dbReference type="GO" id="GO:0000976">
    <property type="term" value="F:transcription cis-regulatory region binding"/>
    <property type="evidence" value="ECO:0007669"/>
    <property type="project" value="TreeGrafter"/>
</dbReference>
<dbReference type="KEGG" id="pht:BLM14_22765"/>
<dbReference type="PANTHER" id="PTHR30055">
    <property type="entry name" value="HTH-TYPE TRANSCRIPTIONAL REGULATOR RUTR"/>
    <property type="match status" value="1"/>
</dbReference>
<organism evidence="4 5">
    <name type="scientific">Phyllobacterium zundukense</name>
    <dbReference type="NCBI Taxonomy" id="1867719"/>
    <lineage>
        <taxon>Bacteria</taxon>
        <taxon>Pseudomonadati</taxon>
        <taxon>Pseudomonadota</taxon>
        <taxon>Alphaproteobacteria</taxon>
        <taxon>Hyphomicrobiales</taxon>
        <taxon>Phyllobacteriaceae</taxon>
        <taxon>Phyllobacterium</taxon>
    </lineage>
</organism>
<dbReference type="SUPFAM" id="SSF46689">
    <property type="entry name" value="Homeodomain-like"/>
    <property type="match status" value="1"/>
</dbReference>
<comment type="caution">
    <text evidence="4">The sequence shown here is derived from an EMBL/GenBank/DDBJ whole genome shotgun (WGS) entry which is preliminary data.</text>
</comment>
<dbReference type="PANTHER" id="PTHR30055:SF146">
    <property type="entry name" value="HTH-TYPE TRANSCRIPTIONAL DUAL REGULATOR CECR"/>
    <property type="match status" value="1"/>
</dbReference>
<reference evidence="4 5" key="1">
    <citation type="journal article" date="2017" name="Int J Environ Stud">
        <title>Does the Miocene-Pliocene relict legume Oxytropis triphylla form nitrogen-fixing nodules with a combination of bacterial strains?</title>
        <authorList>
            <person name="Safronova V."/>
            <person name="Belimov A."/>
            <person name="Sazanova A."/>
            <person name="Kuznetsova I."/>
            <person name="Popova J."/>
            <person name="Andronov E."/>
            <person name="Verkhozina A."/>
            <person name="Tikhonovich I."/>
        </authorList>
    </citation>
    <scope>NUCLEOTIDE SEQUENCE [LARGE SCALE GENOMIC DNA]</scope>
    <source>
        <strain evidence="4 5">Tri-38</strain>
    </source>
</reference>
<keyword evidence="5" id="KW-1185">Reference proteome</keyword>
<feature type="domain" description="HTH tetR-type" evidence="3">
    <location>
        <begin position="15"/>
        <end position="75"/>
    </location>
</feature>
<accession>A0A2N9W189</accession>
<keyword evidence="1 2" id="KW-0238">DNA-binding</keyword>
<dbReference type="InterPro" id="IPR009057">
    <property type="entry name" value="Homeodomain-like_sf"/>
</dbReference>
<evidence type="ECO:0000256" key="1">
    <source>
        <dbReference type="ARBA" id="ARBA00023125"/>
    </source>
</evidence>
<feature type="DNA-binding region" description="H-T-H motif" evidence="2">
    <location>
        <begin position="38"/>
        <end position="57"/>
    </location>
</feature>
<evidence type="ECO:0000256" key="2">
    <source>
        <dbReference type="PROSITE-ProRule" id="PRU00335"/>
    </source>
</evidence>
<evidence type="ECO:0000313" key="5">
    <source>
        <dbReference type="Proteomes" id="UP000232163"/>
    </source>
</evidence>
<dbReference type="InterPro" id="IPR001647">
    <property type="entry name" value="HTH_TetR"/>
</dbReference>
<dbReference type="EMBL" id="MZMT01000019">
    <property type="protein sequence ID" value="PIO45507.1"/>
    <property type="molecule type" value="Genomic_DNA"/>
</dbReference>
<dbReference type="GO" id="GO:0003700">
    <property type="term" value="F:DNA-binding transcription factor activity"/>
    <property type="evidence" value="ECO:0007669"/>
    <property type="project" value="TreeGrafter"/>
</dbReference>
<dbReference type="Gene3D" id="1.10.357.10">
    <property type="entry name" value="Tetracycline Repressor, domain 2"/>
    <property type="match status" value="1"/>
</dbReference>
<dbReference type="AlphaFoldDB" id="A0A2N9W189"/>
<dbReference type="OrthoDB" id="5292901at2"/>
<evidence type="ECO:0000313" key="4">
    <source>
        <dbReference type="EMBL" id="PIO45507.1"/>
    </source>
</evidence>
<dbReference type="Pfam" id="PF14246">
    <property type="entry name" value="TetR_C_7"/>
    <property type="match status" value="1"/>
</dbReference>
<sequence length="264" mass="28872">MKNWSDDHPKAKAMARKSTAILEAARNTFLRLGYEGTNMESIAAAAGVSVMTLYRHSEGKDDLFRAVISNTCDRSDKSKAEMAAPMGKPLEVVLELMGVTFQEKLANAETTALLRTVMAESSRFPHLAETAYNAFIGTPEDSIETILAQNDETKDVTAAERRKLSATFVSRLVGADILRVLLGLEGASAAERRRRAQSATDELFAGLPRDRYGGDQYREKQSTGLQSVPILGIGANRPKEDIRPRFDVENRGVAVPRTVGRAAQ</sequence>
<name>A0A2N9W189_9HYPH</name>
<dbReference type="InterPro" id="IPR050109">
    <property type="entry name" value="HTH-type_TetR-like_transc_reg"/>
</dbReference>
<dbReference type="Pfam" id="PF00440">
    <property type="entry name" value="TetR_N"/>
    <property type="match status" value="1"/>
</dbReference>
<dbReference type="Proteomes" id="UP000232163">
    <property type="component" value="Unassembled WGS sequence"/>
</dbReference>
<dbReference type="PRINTS" id="PR00455">
    <property type="entry name" value="HTHTETR"/>
</dbReference>
<protein>
    <recommendedName>
        <fullName evidence="3">HTH tetR-type domain-containing protein</fullName>
    </recommendedName>
</protein>